<reference evidence="2 3" key="1">
    <citation type="journal article" date="2018" name="MBio">
        <title>Comparative Genomics Reveals the Core Gene Toolbox for the Fungus-Insect Symbiosis.</title>
        <authorList>
            <person name="Wang Y."/>
            <person name="Stata M."/>
            <person name="Wang W."/>
            <person name="Stajich J.E."/>
            <person name="White M.M."/>
            <person name="Moncalvo J.M."/>
        </authorList>
    </citation>
    <scope>NUCLEOTIDE SEQUENCE [LARGE SCALE GENOMIC DNA]</scope>
    <source>
        <strain evidence="2 3">SC-DP-2</strain>
    </source>
</reference>
<evidence type="ECO:0000313" key="3">
    <source>
        <dbReference type="Proteomes" id="UP000245609"/>
    </source>
</evidence>
<accession>A0A2T9ZIK7</accession>
<keyword evidence="3" id="KW-1185">Reference proteome</keyword>
<feature type="transmembrane region" description="Helical" evidence="1">
    <location>
        <begin position="210"/>
        <end position="229"/>
    </location>
</feature>
<feature type="transmembrane region" description="Helical" evidence="1">
    <location>
        <begin position="177"/>
        <end position="198"/>
    </location>
</feature>
<evidence type="ECO:0000256" key="1">
    <source>
        <dbReference type="SAM" id="Phobius"/>
    </source>
</evidence>
<name>A0A2T9ZIK7_9FUNG</name>
<keyword evidence="1" id="KW-0812">Transmembrane</keyword>
<feature type="transmembrane region" description="Helical" evidence="1">
    <location>
        <begin position="128"/>
        <end position="147"/>
    </location>
</feature>
<dbReference type="AlphaFoldDB" id="A0A2T9ZIK7"/>
<dbReference type="EMBL" id="MBFS01000127">
    <property type="protein sequence ID" value="PVV04409.1"/>
    <property type="molecule type" value="Genomic_DNA"/>
</dbReference>
<comment type="caution">
    <text evidence="2">The sequence shown here is derived from an EMBL/GenBank/DDBJ whole genome shotgun (WGS) entry which is preliminary data.</text>
</comment>
<sequence length="243" mass="26785">MSTSKGSSSRTGSQIPAIGGLDLLKAEINSKHTDCLKLIATNTEGNPSVVRSYISELDNSSFILTWESANPSLNGQIVFDFKKPLSTKAEILNHISGLADSAITDLKSDTKNSVRLEASKQRYCRYRLFNVPGSAVTWFMFAFAYYAKTSTNPISPVSAVLSVASREFFAELFKYAFYFRIFEGIVVFFICLYISSAFPKEISESDVIKWAFSSVLTGIFSSGAIIKLARNLVVSKAKSKKIL</sequence>
<keyword evidence="1" id="KW-0472">Membrane</keyword>
<evidence type="ECO:0000313" key="2">
    <source>
        <dbReference type="EMBL" id="PVV04409.1"/>
    </source>
</evidence>
<gene>
    <name evidence="2" type="ORF">BB560_001088</name>
</gene>
<evidence type="ECO:0008006" key="4">
    <source>
        <dbReference type="Google" id="ProtNLM"/>
    </source>
</evidence>
<keyword evidence="1" id="KW-1133">Transmembrane helix</keyword>
<dbReference type="OrthoDB" id="10574449at2759"/>
<protein>
    <recommendedName>
        <fullName evidence="4">DUF2470 domain-containing protein</fullName>
    </recommendedName>
</protein>
<dbReference type="Proteomes" id="UP000245609">
    <property type="component" value="Unassembled WGS sequence"/>
</dbReference>
<organism evidence="2 3">
    <name type="scientific">Smittium megazygosporum</name>
    <dbReference type="NCBI Taxonomy" id="133381"/>
    <lineage>
        <taxon>Eukaryota</taxon>
        <taxon>Fungi</taxon>
        <taxon>Fungi incertae sedis</taxon>
        <taxon>Zoopagomycota</taxon>
        <taxon>Kickxellomycotina</taxon>
        <taxon>Harpellomycetes</taxon>
        <taxon>Harpellales</taxon>
        <taxon>Legeriomycetaceae</taxon>
        <taxon>Smittium</taxon>
    </lineage>
</organism>
<proteinExistence type="predicted"/>